<dbReference type="STRING" id="568860.SAMN05421811_12761"/>
<organism evidence="1 2">
    <name type="scientific">Nonomuraea wenchangensis</name>
    <dbReference type="NCBI Taxonomy" id="568860"/>
    <lineage>
        <taxon>Bacteria</taxon>
        <taxon>Bacillati</taxon>
        <taxon>Actinomycetota</taxon>
        <taxon>Actinomycetes</taxon>
        <taxon>Streptosporangiales</taxon>
        <taxon>Streptosporangiaceae</taxon>
        <taxon>Nonomuraea</taxon>
    </lineage>
</organism>
<name>A0A1I0LW91_9ACTN</name>
<sequence length="134" mass="15292">MSEAPGEPSWIATHTRYGVRYTDATAESRIAYDPDEYDPYNRAFAATRCRGIRSEQEDRGIPVDATLMRRLPGGEWEEDTEWAADIQAWDEYVAKMNALDAADDVQSMTDLRYGRDRWLANRRKELLAAGGEAR</sequence>
<dbReference type="Proteomes" id="UP000199361">
    <property type="component" value="Unassembled WGS sequence"/>
</dbReference>
<evidence type="ECO:0000313" key="2">
    <source>
        <dbReference type="Proteomes" id="UP000199361"/>
    </source>
</evidence>
<proteinExistence type="predicted"/>
<dbReference type="AlphaFoldDB" id="A0A1I0LW91"/>
<dbReference type="RefSeq" id="WP_143082634.1">
    <property type="nucleotide sequence ID" value="NZ_FOHX01000027.1"/>
</dbReference>
<reference evidence="1 2" key="1">
    <citation type="submission" date="2016-10" db="EMBL/GenBank/DDBJ databases">
        <authorList>
            <person name="de Groot N.N."/>
        </authorList>
    </citation>
    <scope>NUCLEOTIDE SEQUENCE [LARGE SCALE GENOMIC DNA]</scope>
    <source>
        <strain evidence="1 2">CGMCC 4.5598</strain>
    </source>
</reference>
<evidence type="ECO:0000313" key="1">
    <source>
        <dbReference type="EMBL" id="SEU46513.1"/>
    </source>
</evidence>
<protein>
    <submittedName>
        <fullName evidence="1">Uncharacterized protein</fullName>
    </submittedName>
</protein>
<dbReference type="EMBL" id="FOHX01000027">
    <property type="protein sequence ID" value="SEU46513.1"/>
    <property type="molecule type" value="Genomic_DNA"/>
</dbReference>
<keyword evidence="2" id="KW-1185">Reference proteome</keyword>
<accession>A0A1I0LW91</accession>
<gene>
    <name evidence="1" type="ORF">SAMN05421811_12761</name>
</gene>
<dbReference type="OrthoDB" id="9849868at2"/>